<dbReference type="SUPFAM" id="SSF52540">
    <property type="entry name" value="P-loop containing nucleoside triphosphate hydrolases"/>
    <property type="match status" value="1"/>
</dbReference>
<evidence type="ECO:0000259" key="2">
    <source>
        <dbReference type="SMART" id="SM00963"/>
    </source>
</evidence>
<dbReference type="GO" id="GO:0008312">
    <property type="term" value="F:7S RNA binding"/>
    <property type="evidence" value="ECO:0007669"/>
    <property type="project" value="TreeGrafter"/>
</dbReference>
<dbReference type="SUPFAM" id="SSF47364">
    <property type="entry name" value="Domain of the SRP/SRP receptor G-proteins"/>
    <property type="match status" value="1"/>
</dbReference>
<dbReference type="FunFam" id="1.20.120.140:FF:000001">
    <property type="entry name" value="Signal recognition particle GTPase"/>
    <property type="match status" value="1"/>
</dbReference>
<dbReference type="GO" id="GO:0005829">
    <property type="term" value="C:cytosol"/>
    <property type="evidence" value="ECO:0007669"/>
    <property type="project" value="TreeGrafter"/>
</dbReference>
<dbReference type="AlphaFoldDB" id="A0A815I378"/>
<dbReference type="GO" id="GO:0030942">
    <property type="term" value="F:endoplasmic reticulum signal peptide binding"/>
    <property type="evidence" value="ECO:0007669"/>
    <property type="project" value="TreeGrafter"/>
</dbReference>
<dbReference type="InterPro" id="IPR027417">
    <property type="entry name" value="P-loop_NTPase"/>
</dbReference>
<proteinExistence type="predicted"/>
<dbReference type="PANTHER" id="PTHR11564:SF5">
    <property type="entry name" value="SIGNAL RECOGNITION PARTICLE SUBUNIT SRP54"/>
    <property type="match status" value="1"/>
</dbReference>
<dbReference type="InterPro" id="IPR013822">
    <property type="entry name" value="Signal_recog_particl_SRP54_hlx"/>
</dbReference>
<accession>A0A815I378</accession>
<dbReference type="Gene3D" id="1.20.120.140">
    <property type="entry name" value="Signal recognition particle SRP54, nucleotide-binding domain"/>
    <property type="match status" value="1"/>
</dbReference>
<gene>
    <name evidence="3" type="ORF">RFH988_LOCUS32791</name>
</gene>
<dbReference type="GO" id="GO:0005786">
    <property type="term" value="C:signal recognition particle, endoplasmic reticulum targeting"/>
    <property type="evidence" value="ECO:0007669"/>
    <property type="project" value="TreeGrafter"/>
</dbReference>
<dbReference type="GO" id="GO:0005525">
    <property type="term" value="F:GTP binding"/>
    <property type="evidence" value="ECO:0007669"/>
    <property type="project" value="InterPro"/>
</dbReference>
<evidence type="ECO:0000313" key="3">
    <source>
        <dbReference type="EMBL" id="CAF1360525.1"/>
    </source>
</evidence>
<protein>
    <recommendedName>
        <fullName evidence="2">Signal recognition particle SRP54 helical bundle domain-containing protein</fullName>
    </recommendedName>
</protein>
<dbReference type="PANTHER" id="PTHR11564">
    <property type="entry name" value="SIGNAL RECOGNITION PARTICLE 54K PROTEIN SRP54"/>
    <property type="match status" value="1"/>
</dbReference>
<dbReference type="Proteomes" id="UP000663882">
    <property type="component" value="Unassembled WGS sequence"/>
</dbReference>
<sequence>MVLGDLGQRLSSALRQLSKETIINEKVFDDTLGKICRALLEADVNIRLVKRLRENVKQAINLEEIAVGLNKRQLILQIVIRELVRLIDFEVKPWEPVKNKCNIVMFVGLQGSGKTTT</sequence>
<name>A0A815I378_9BILA</name>
<comment type="caution">
    <text evidence="3">The sequence shown here is derived from an EMBL/GenBank/DDBJ whole genome shotgun (WGS) entry which is preliminary data.</text>
</comment>
<organism evidence="3 4">
    <name type="scientific">Rotaria sordida</name>
    <dbReference type="NCBI Taxonomy" id="392033"/>
    <lineage>
        <taxon>Eukaryota</taxon>
        <taxon>Metazoa</taxon>
        <taxon>Spiralia</taxon>
        <taxon>Gnathifera</taxon>
        <taxon>Rotifera</taxon>
        <taxon>Eurotatoria</taxon>
        <taxon>Bdelloidea</taxon>
        <taxon>Philodinida</taxon>
        <taxon>Philodinidae</taxon>
        <taxon>Rotaria</taxon>
    </lineage>
</organism>
<dbReference type="InterPro" id="IPR022941">
    <property type="entry name" value="SRP54"/>
</dbReference>
<dbReference type="EMBL" id="CAJNOO010003924">
    <property type="protein sequence ID" value="CAF1360525.1"/>
    <property type="molecule type" value="Genomic_DNA"/>
</dbReference>
<comment type="subcellular location">
    <subcellularLocation>
        <location evidence="1">Cytoplasm</location>
    </subcellularLocation>
</comment>
<evidence type="ECO:0000313" key="4">
    <source>
        <dbReference type="Proteomes" id="UP000663882"/>
    </source>
</evidence>
<dbReference type="InterPro" id="IPR042101">
    <property type="entry name" value="SRP54_N_sf"/>
</dbReference>
<dbReference type="Pfam" id="PF02881">
    <property type="entry name" value="SRP54_N"/>
    <property type="match status" value="1"/>
</dbReference>
<dbReference type="InterPro" id="IPR036225">
    <property type="entry name" value="SRP/SRP_N"/>
</dbReference>
<reference evidence="3" key="1">
    <citation type="submission" date="2021-02" db="EMBL/GenBank/DDBJ databases">
        <authorList>
            <person name="Nowell W R."/>
        </authorList>
    </citation>
    <scope>NUCLEOTIDE SEQUENCE</scope>
</reference>
<dbReference type="GO" id="GO:0003924">
    <property type="term" value="F:GTPase activity"/>
    <property type="evidence" value="ECO:0007669"/>
    <property type="project" value="InterPro"/>
</dbReference>
<dbReference type="SMART" id="SM00963">
    <property type="entry name" value="SRP54_N"/>
    <property type="match status" value="1"/>
</dbReference>
<feature type="domain" description="Signal recognition particle SRP54 helical bundle" evidence="2">
    <location>
        <begin position="2"/>
        <end position="87"/>
    </location>
</feature>
<dbReference type="OrthoDB" id="10250817at2759"/>
<evidence type="ECO:0000256" key="1">
    <source>
        <dbReference type="ARBA" id="ARBA00004496"/>
    </source>
</evidence>
<dbReference type="GO" id="GO:0006616">
    <property type="term" value="P:SRP-dependent cotranslational protein targeting to membrane, translocation"/>
    <property type="evidence" value="ECO:0007669"/>
    <property type="project" value="TreeGrafter"/>
</dbReference>